<organism evidence="1 2">
    <name type="scientific">Thelohanellus kitauei</name>
    <name type="common">Myxosporean</name>
    <dbReference type="NCBI Taxonomy" id="669202"/>
    <lineage>
        <taxon>Eukaryota</taxon>
        <taxon>Metazoa</taxon>
        <taxon>Cnidaria</taxon>
        <taxon>Myxozoa</taxon>
        <taxon>Myxosporea</taxon>
        <taxon>Bivalvulida</taxon>
        <taxon>Platysporina</taxon>
        <taxon>Myxobolidae</taxon>
        <taxon>Thelohanellus</taxon>
    </lineage>
</organism>
<reference evidence="1 2" key="1">
    <citation type="journal article" date="2014" name="Genome Biol. Evol.">
        <title>The genome of the myxosporean Thelohanellus kitauei shows adaptations to nutrient acquisition within its fish host.</title>
        <authorList>
            <person name="Yang Y."/>
            <person name="Xiong J."/>
            <person name="Zhou Z."/>
            <person name="Huo F."/>
            <person name="Miao W."/>
            <person name="Ran C."/>
            <person name="Liu Y."/>
            <person name="Zhang J."/>
            <person name="Feng J."/>
            <person name="Wang M."/>
            <person name="Wang M."/>
            <person name="Wang L."/>
            <person name="Yao B."/>
        </authorList>
    </citation>
    <scope>NUCLEOTIDE SEQUENCE [LARGE SCALE GENOMIC DNA]</scope>
    <source>
        <strain evidence="1">Wuqing</strain>
    </source>
</reference>
<gene>
    <name evidence="1" type="ORF">RF11_13995</name>
</gene>
<dbReference type="EMBL" id="JWZT01005390">
    <property type="protein sequence ID" value="KII61021.1"/>
    <property type="molecule type" value="Genomic_DNA"/>
</dbReference>
<name>A0A0C2MH90_THEKT</name>
<dbReference type="AlphaFoldDB" id="A0A0C2MH90"/>
<keyword evidence="2" id="KW-1185">Reference proteome</keyword>
<proteinExistence type="predicted"/>
<comment type="caution">
    <text evidence="1">The sequence shown here is derived from an EMBL/GenBank/DDBJ whole genome shotgun (WGS) entry which is preliminary data.</text>
</comment>
<evidence type="ECO:0000313" key="2">
    <source>
        <dbReference type="Proteomes" id="UP000031668"/>
    </source>
</evidence>
<sequence length="127" mass="14727">MFWTSKTIDLIFEIREDLGGLNVMTFLVYLKSRVNNAIFTSIIDYLMELSQLQPDYFNDLSKNTSDMKEKANDCQDIMQKNTQDQSKEPHQLIKNNSLFYTKNFLSYIDSLSSLVPFPLMGFTANSN</sequence>
<evidence type="ECO:0000313" key="1">
    <source>
        <dbReference type="EMBL" id="KII61021.1"/>
    </source>
</evidence>
<accession>A0A0C2MH90</accession>
<dbReference type="Proteomes" id="UP000031668">
    <property type="component" value="Unassembled WGS sequence"/>
</dbReference>
<protein>
    <submittedName>
        <fullName evidence="1">Uncharacterized protein</fullName>
    </submittedName>
</protein>